<name>Q5JJ39_THEKO</name>
<dbReference type="InterPro" id="IPR015943">
    <property type="entry name" value="WD40/YVTN_repeat-like_dom_sf"/>
</dbReference>
<reference evidence="3 4" key="1">
    <citation type="journal article" date="2005" name="Genome Res.">
        <title>Complete genome sequence of the hyperthermophilic archaeon Thermococcus kodakaraensis KOD1 and comparison with Pyrococcus genomes.</title>
        <authorList>
            <person name="Fukui T."/>
            <person name="Atomi H."/>
            <person name="Kanai T."/>
            <person name="Matsumi R."/>
            <person name="Fujiwara S."/>
            <person name="Imanaka T."/>
        </authorList>
    </citation>
    <scope>NUCLEOTIDE SEQUENCE [LARGE SCALE GENOMIC DNA]</scope>
    <source>
        <strain evidence="4">ATCC BAA-918 / JCM 12380 / KOD1</strain>
    </source>
</reference>
<accession>Q5JJ39</accession>
<dbReference type="Pfam" id="PF13360">
    <property type="entry name" value="PQQ_2"/>
    <property type="match status" value="1"/>
</dbReference>
<dbReference type="EnsemblBacteria" id="BAD85929">
    <property type="protein sequence ID" value="BAD85929"/>
    <property type="gene ID" value="TK1740"/>
</dbReference>
<dbReference type="PATRIC" id="fig|69014.16.peg.1697"/>
<keyword evidence="4" id="KW-1185">Reference proteome</keyword>
<protein>
    <submittedName>
        <fullName evidence="3">Hypothetical membrane protein, conserved</fullName>
    </submittedName>
</protein>
<evidence type="ECO:0000313" key="4">
    <source>
        <dbReference type="Proteomes" id="UP000000536"/>
    </source>
</evidence>
<dbReference type="Gene3D" id="2.130.10.10">
    <property type="entry name" value="YVTN repeat-like/Quinoprotein amine dehydrogenase"/>
    <property type="match status" value="1"/>
</dbReference>
<dbReference type="KEGG" id="tko:TK1740"/>
<organism evidence="3 4">
    <name type="scientific">Thermococcus kodakarensis (strain ATCC BAA-918 / JCM 12380 / KOD1)</name>
    <name type="common">Pyrococcus kodakaraensis (strain KOD1)</name>
    <dbReference type="NCBI Taxonomy" id="69014"/>
    <lineage>
        <taxon>Archaea</taxon>
        <taxon>Methanobacteriati</taxon>
        <taxon>Methanobacteriota</taxon>
        <taxon>Thermococci</taxon>
        <taxon>Thermococcales</taxon>
        <taxon>Thermococcaceae</taxon>
        <taxon>Thermococcus</taxon>
    </lineage>
</organism>
<evidence type="ECO:0000256" key="1">
    <source>
        <dbReference type="SAM" id="Phobius"/>
    </source>
</evidence>
<keyword evidence="1" id="KW-1133">Transmembrane helix</keyword>
<keyword evidence="1" id="KW-0472">Membrane</keyword>
<feature type="domain" description="Pyrrolo-quinoline quinone repeat" evidence="2">
    <location>
        <begin position="31"/>
        <end position="140"/>
    </location>
</feature>
<dbReference type="Proteomes" id="UP000000536">
    <property type="component" value="Chromosome"/>
</dbReference>
<dbReference type="HOGENOM" id="CLU_679019_0_0_2"/>
<dbReference type="eggNOG" id="arCOG02559">
    <property type="taxonomic scope" value="Archaea"/>
</dbReference>
<dbReference type="AlphaFoldDB" id="Q5JJ39"/>
<dbReference type="InParanoid" id="Q5JJ39"/>
<feature type="transmembrane region" description="Helical" evidence="1">
    <location>
        <begin position="382"/>
        <end position="401"/>
    </location>
</feature>
<dbReference type="InterPro" id="IPR002372">
    <property type="entry name" value="PQQ_rpt_dom"/>
</dbReference>
<dbReference type="SUPFAM" id="SSF50998">
    <property type="entry name" value="Quinoprotein alcohol dehydrogenase-like"/>
    <property type="match status" value="1"/>
</dbReference>
<sequence length="405" mass="43768">MDRRILFPLISMFLAFLLCSDIISAQNWIFKGVAVSDEGIYAMTENNTLVKLTESLEPLWVVEIQKNAHIKRLIPADNGVLLVGDVLAKLDGNGTLLWAKNVSVRDARVLPDGGIVFTDGKVVGVIDKNGKPLWTIKFATRIAEVPPGVRINALAPLDGYILVAGTYILPDDPKSHLFIGALSRDGTLIWTKVLNTGYYDYPDVAISLGNNGLVAGVYGGGSDAPWIADYFALRVSPDGKIEWFNSYACPREEDWDRFWSMKVLGAACNDDTCALGTTTGTFVINAEGKLLTGLNFSGKALRVENNSILLLSNGTLLTVPLKGAECRAYSSSVQFKEITPDVKVVPAELKVGEAHLQVTKIKEATRPDRGIQNTGDGGQAKGAYFGVILAVVLIVGMALVAKLRK</sequence>
<gene>
    <name evidence="3" type="ordered locus">TK1740</name>
</gene>
<dbReference type="STRING" id="69014.TK1740"/>
<evidence type="ECO:0000313" key="3">
    <source>
        <dbReference type="EMBL" id="BAD85929.1"/>
    </source>
</evidence>
<proteinExistence type="predicted"/>
<dbReference type="InterPro" id="IPR011047">
    <property type="entry name" value="Quinoprotein_ADH-like_sf"/>
</dbReference>
<dbReference type="EMBL" id="AP006878">
    <property type="protein sequence ID" value="BAD85929.1"/>
    <property type="molecule type" value="Genomic_DNA"/>
</dbReference>
<dbReference type="PhylomeDB" id="Q5JJ39"/>
<evidence type="ECO:0000259" key="2">
    <source>
        <dbReference type="Pfam" id="PF13360"/>
    </source>
</evidence>
<keyword evidence="1" id="KW-0812">Transmembrane</keyword>